<evidence type="ECO:0000313" key="1">
    <source>
        <dbReference type="EMBL" id="HAV92204.1"/>
    </source>
</evidence>
<name>A0A350H9I8_UNCW3</name>
<evidence type="ECO:0000313" key="2">
    <source>
        <dbReference type="Proteomes" id="UP000264062"/>
    </source>
</evidence>
<accession>A0A350H9I8</accession>
<reference evidence="1 2" key="1">
    <citation type="journal article" date="2018" name="Nat. Biotechnol.">
        <title>A standardized bacterial taxonomy based on genome phylogeny substantially revises the tree of life.</title>
        <authorList>
            <person name="Parks D.H."/>
            <person name="Chuvochina M."/>
            <person name="Waite D.W."/>
            <person name="Rinke C."/>
            <person name="Skarshewski A."/>
            <person name="Chaumeil P.A."/>
            <person name="Hugenholtz P."/>
        </authorList>
    </citation>
    <scope>NUCLEOTIDE SEQUENCE [LARGE SCALE GENOMIC DNA]</scope>
    <source>
        <strain evidence="1">UBA9956</strain>
    </source>
</reference>
<sequence length="313" mass="35911">MLFVFLNYLEGFNDKLIIQYEDEEETIIIDTNVIMKVTENTKRVIANIWTESSSIKQTILLKNEYNPGTVVLNEFMVQGDEWIEIYNPHQIPFYLAGSKIINSNDTLAFISGMIDADDYMIVSVDTSEVKSNYYDLNLNLMECDLFALPDREDTIVMLKEGSIMDSVIRGYENSNSSIERISNRISGFKKENWDNCIDFKGATPCLKNSINGDDLSFEDSIFIYPQIITSSSPNLYLQLSLSEHKGEVSVKIYDELGAMIEQPIKERLVSSEETVMIKNIKSRLKNGLYIVFVEIETPLQKIRKTFNFAVRNN</sequence>
<dbReference type="InterPro" id="IPR036415">
    <property type="entry name" value="Lamin_tail_dom_sf"/>
</dbReference>
<dbReference type="SUPFAM" id="SSF74853">
    <property type="entry name" value="Lamin A/C globular tail domain"/>
    <property type="match status" value="1"/>
</dbReference>
<gene>
    <name evidence="1" type="ORF">DCW38_03375</name>
</gene>
<dbReference type="AlphaFoldDB" id="A0A350H9I8"/>
<dbReference type="EMBL" id="DMZY01000103">
    <property type="protein sequence ID" value="HAV92204.1"/>
    <property type="molecule type" value="Genomic_DNA"/>
</dbReference>
<proteinExistence type="predicted"/>
<comment type="caution">
    <text evidence="1">The sequence shown here is derived from an EMBL/GenBank/DDBJ whole genome shotgun (WGS) entry which is preliminary data.</text>
</comment>
<dbReference type="Proteomes" id="UP000264062">
    <property type="component" value="Unassembled WGS sequence"/>
</dbReference>
<organism evidence="1 2">
    <name type="scientific">candidate division WOR-3 bacterium</name>
    <dbReference type="NCBI Taxonomy" id="2052148"/>
    <lineage>
        <taxon>Bacteria</taxon>
        <taxon>Bacteria division WOR-3</taxon>
    </lineage>
</organism>
<protein>
    <submittedName>
        <fullName evidence="1">Uncharacterized protein</fullName>
    </submittedName>
</protein>